<feature type="signal peptide" evidence="2">
    <location>
        <begin position="1"/>
        <end position="32"/>
    </location>
</feature>
<name>A0A7G1KEE4_9NOCA</name>
<evidence type="ECO:0000313" key="3">
    <source>
        <dbReference type="EMBL" id="BCK53612.1"/>
    </source>
</evidence>
<dbReference type="RefSeq" id="WP_187687120.1">
    <property type="nucleotide sequence ID" value="NZ_AP023396.1"/>
</dbReference>
<evidence type="ECO:0000256" key="2">
    <source>
        <dbReference type="SAM" id="SignalP"/>
    </source>
</evidence>
<evidence type="ECO:0008006" key="5">
    <source>
        <dbReference type="Google" id="ProtNLM"/>
    </source>
</evidence>
<keyword evidence="4" id="KW-1185">Reference proteome</keyword>
<dbReference type="EMBL" id="AP023396">
    <property type="protein sequence ID" value="BCK53612.1"/>
    <property type="molecule type" value="Genomic_DNA"/>
</dbReference>
<feature type="chain" id="PRO_5028969123" description="DUF732 domain-containing protein" evidence="2">
    <location>
        <begin position="33"/>
        <end position="99"/>
    </location>
</feature>
<sequence length="99" mass="10276">MSYRQRVRTMVVTCGAILVVGSGALAVAPAGAAPGGDPNFPLGNSPGVPSQQEPDKRFQRAPERVEKLGGSTTSKLLELGTELIKCGLNVATPAVHCYL</sequence>
<accession>A0A7G1KEE4</accession>
<proteinExistence type="predicted"/>
<feature type="region of interest" description="Disordered" evidence="1">
    <location>
        <begin position="35"/>
        <end position="56"/>
    </location>
</feature>
<reference evidence="3 4" key="1">
    <citation type="submission" date="2020-08" db="EMBL/GenBank/DDBJ databases">
        <title>Genome Sequencing of Nocardia wallacei strain FMUON74 and assembly.</title>
        <authorList>
            <person name="Toyokawa M."/>
            <person name="Uesaka K."/>
        </authorList>
    </citation>
    <scope>NUCLEOTIDE SEQUENCE [LARGE SCALE GENOMIC DNA]</scope>
    <source>
        <strain evidence="3 4">FMUON74</strain>
    </source>
</reference>
<dbReference type="GeneID" id="80345980"/>
<dbReference type="AlphaFoldDB" id="A0A7G1KEE4"/>
<gene>
    <name evidence="3" type="ORF">NWFMUON74_13840</name>
</gene>
<keyword evidence="2" id="KW-0732">Signal</keyword>
<organism evidence="3 4">
    <name type="scientific">Nocardia wallacei</name>
    <dbReference type="NCBI Taxonomy" id="480035"/>
    <lineage>
        <taxon>Bacteria</taxon>
        <taxon>Bacillati</taxon>
        <taxon>Actinomycetota</taxon>
        <taxon>Actinomycetes</taxon>
        <taxon>Mycobacteriales</taxon>
        <taxon>Nocardiaceae</taxon>
        <taxon>Nocardia</taxon>
    </lineage>
</organism>
<evidence type="ECO:0000313" key="4">
    <source>
        <dbReference type="Proteomes" id="UP000516173"/>
    </source>
</evidence>
<evidence type="ECO:0000256" key="1">
    <source>
        <dbReference type="SAM" id="MobiDB-lite"/>
    </source>
</evidence>
<dbReference type="Proteomes" id="UP000516173">
    <property type="component" value="Chromosome"/>
</dbReference>
<dbReference type="KEGG" id="nwl:NWFMUON74_13840"/>
<protein>
    <recommendedName>
        <fullName evidence="5">DUF732 domain-containing protein</fullName>
    </recommendedName>
</protein>